<dbReference type="Pfam" id="PF01025">
    <property type="entry name" value="GrpE"/>
    <property type="match status" value="1"/>
</dbReference>
<organism evidence="4">
    <name type="scientific">freshwater metagenome</name>
    <dbReference type="NCBI Taxonomy" id="449393"/>
    <lineage>
        <taxon>unclassified sequences</taxon>
        <taxon>metagenomes</taxon>
        <taxon>ecological metagenomes</taxon>
    </lineage>
</organism>
<dbReference type="GO" id="GO:0042803">
    <property type="term" value="F:protein homodimerization activity"/>
    <property type="evidence" value="ECO:0007669"/>
    <property type="project" value="InterPro"/>
</dbReference>
<feature type="compositionally biased region" description="Acidic residues" evidence="3">
    <location>
        <begin position="1"/>
        <end position="12"/>
    </location>
</feature>
<dbReference type="PROSITE" id="PS01071">
    <property type="entry name" value="GRPE"/>
    <property type="match status" value="1"/>
</dbReference>
<reference evidence="4" key="1">
    <citation type="submission" date="2020-05" db="EMBL/GenBank/DDBJ databases">
        <authorList>
            <person name="Chiriac C."/>
            <person name="Salcher M."/>
            <person name="Ghai R."/>
            <person name="Kavagutti S V."/>
        </authorList>
    </citation>
    <scope>NUCLEOTIDE SEQUENCE</scope>
</reference>
<protein>
    <submittedName>
        <fullName evidence="4">Unannotated protein</fullName>
    </submittedName>
</protein>
<dbReference type="CDD" id="cd00446">
    <property type="entry name" value="GrpE"/>
    <property type="match status" value="1"/>
</dbReference>
<dbReference type="PRINTS" id="PR00773">
    <property type="entry name" value="GRPEPROTEIN"/>
</dbReference>
<dbReference type="SUPFAM" id="SSF51064">
    <property type="entry name" value="Head domain of nucleotide exchange factor GrpE"/>
    <property type="match status" value="1"/>
</dbReference>
<evidence type="ECO:0000313" key="4">
    <source>
        <dbReference type="EMBL" id="CAB4878472.1"/>
    </source>
</evidence>
<dbReference type="EMBL" id="CAFBLQ010000129">
    <property type="protein sequence ID" value="CAB4878472.1"/>
    <property type="molecule type" value="Genomic_DNA"/>
</dbReference>
<dbReference type="InterPro" id="IPR013805">
    <property type="entry name" value="GrpE_CC"/>
</dbReference>
<comment type="similarity">
    <text evidence="1">Belongs to the GrpE family.</text>
</comment>
<dbReference type="GO" id="GO:0051087">
    <property type="term" value="F:protein-folding chaperone binding"/>
    <property type="evidence" value="ECO:0007669"/>
    <property type="project" value="InterPro"/>
</dbReference>
<dbReference type="PANTHER" id="PTHR21237">
    <property type="entry name" value="GRPE PROTEIN"/>
    <property type="match status" value="1"/>
</dbReference>
<sequence length="174" mass="18824">MSGESPEMEEPQTEAQEPLQPLEEQAPEQAPEEAPDYQDLWVRAVAELDNVRKRARRDAALAEGRGTGRLARELLPALDNLERALAVVEAQPENAESHLTDGIRLVQRELIAALERVGIVQQVPAGEPFDPHVHEAVAQAPAEGVASGTIIEVYSAGYRLGDEVIRAAKVVVAA</sequence>
<evidence type="ECO:0000256" key="3">
    <source>
        <dbReference type="SAM" id="MobiDB-lite"/>
    </source>
</evidence>
<dbReference type="PANTHER" id="PTHR21237:SF23">
    <property type="entry name" value="GRPE PROTEIN HOMOLOG, MITOCHONDRIAL"/>
    <property type="match status" value="1"/>
</dbReference>
<dbReference type="GO" id="GO:0006457">
    <property type="term" value="P:protein folding"/>
    <property type="evidence" value="ECO:0007669"/>
    <property type="project" value="InterPro"/>
</dbReference>
<dbReference type="GO" id="GO:0000774">
    <property type="term" value="F:adenyl-nucleotide exchange factor activity"/>
    <property type="evidence" value="ECO:0007669"/>
    <property type="project" value="InterPro"/>
</dbReference>
<accession>A0A6J7E5S9</accession>
<feature type="compositionally biased region" description="Low complexity" evidence="3">
    <location>
        <begin position="13"/>
        <end position="29"/>
    </location>
</feature>
<dbReference type="Gene3D" id="3.90.20.20">
    <property type="match status" value="1"/>
</dbReference>
<dbReference type="Gene3D" id="2.30.22.10">
    <property type="entry name" value="Head domain of nucleotide exchange factor GrpE"/>
    <property type="match status" value="1"/>
</dbReference>
<name>A0A6J7E5S9_9ZZZZ</name>
<proteinExistence type="inferred from homology"/>
<keyword evidence="2" id="KW-0143">Chaperone</keyword>
<dbReference type="GO" id="GO:0051082">
    <property type="term" value="F:unfolded protein binding"/>
    <property type="evidence" value="ECO:0007669"/>
    <property type="project" value="TreeGrafter"/>
</dbReference>
<evidence type="ECO:0000256" key="1">
    <source>
        <dbReference type="ARBA" id="ARBA00009054"/>
    </source>
</evidence>
<feature type="region of interest" description="Disordered" evidence="3">
    <location>
        <begin position="1"/>
        <end position="38"/>
    </location>
</feature>
<gene>
    <name evidence="4" type="ORF">UFOPK3423_01142</name>
</gene>
<dbReference type="AlphaFoldDB" id="A0A6J7E5S9"/>
<evidence type="ECO:0000256" key="2">
    <source>
        <dbReference type="ARBA" id="ARBA00023186"/>
    </source>
</evidence>
<dbReference type="HAMAP" id="MF_01151">
    <property type="entry name" value="GrpE"/>
    <property type="match status" value="1"/>
</dbReference>
<dbReference type="InterPro" id="IPR009012">
    <property type="entry name" value="GrpE_head"/>
</dbReference>
<dbReference type="SUPFAM" id="SSF58014">
    <property type="entry name" value="Coiled-coil domain of nucleotide exchange factor GrpE"/>
    <property type="match status" value="1"/>
</dbReference>
<dbReference type="InterPro" id="IPR000740">
    <property type="entry name" value="GrpE"/>
</dbReference>